<dbReference type="PANTHER" id="PTHR31516">
    <property type="entry name" value="STABILIZER OF AXONEMAL MICROTUBULES 2"/>
    <property type="match status" value="1"/>
</dbReference>
<reference evidence="2 3" key="1">
    <citation type="submission" date="2019-08" db="EMBL/GenBank/DDBJ databases">
        <authorList>
            <person name="Alioto T."/>
            <person name="Alioto T."/>
            <person name="Gomez Garrido J."/>
        </authorList>
    </citation>
    <scope>NUCLEOTIDE SEQUENCE [LARGE SCALE GENOMIC DNA]</scope>
</reference>
<evidence type="ECO:0000313" key="3">
    <source>
        <dbReference type="Proteomes" id="UP000325440"/>
    </source>
</evidence>
<dbReference type="GO" id="GO:0005814">
    <property type="term" value="C:centriole"/>
    <property type="evidence" value="ECO:0007669"/>
    <property type="project" value="TreeGrafter"/>
</dbReference>
<dbReference type="GO" id="GO:0036126">
    <property type="term" value="C:sperm flagellum"/>
    <property type="evidence" value="ECO:0007669"/>
    <property type="project" value="TreeGrafter"/>
</dbReference>
<dbReference type="GO" id="GO:0005879">
    <property type="term" value="C:axonemal microtubule"/>
    <property type="evidence" value="ECO:0007669"/>
    <property type="project" value="TreeGrafter"/>
</dbReference>
<dbReference type="EMBL" id="CABPRJ010002393">
    <property type="protein sequence ID" value="VVC45043.1"/>
    <property type="molecule type" value="Genomic_DNA"/>
</dbReference>
<organism evidence="2 3">
    <name type="scientific">Cinara cedri</name>
    <dbReference type="NCBI Taxonomy" id="506608"/>
    <lineage>
        <taxon>Eukaryota</taxon>
        <taxon>Metazoa</taxon>
        <taxon>Ecdysozoa</taxon>
        <taxon>Arthropoda</taxon>
        <taxon>Hexapoda</taxon>
        <taxon>Insecta</taxon>
        <taxon>Pterygota</taxon>
        <taxon>Neoptera</taxon>
        <taxon>Paraneoptera</taxon>
        <taxon>Hemiptera</taxon>
        <taxon>Sternorrhyncha</taxon>
        <taxon>Aphidomorpha</taxon>
        <taxon>Aphidoidea</taxon>
        <taxon>Aphididae</taxon>
        <taxon>Lachninae</taxon>
        <taxon>Cinara</taxon>
    </lineage>
</organism>
<evidence type="ECO:0000313" key="2">
    <source>
        <dbReference type="EMBL" id="VVC45043.1"/>
    </source>
</evidence>
<gene>
    <name evidence="2" type="ORF">CINCED_3A011758</name>
</gene>
<evidence type="ECO:0000256" key="1">
    <source>
        <dbReference type="ARBA" id="ARBA00008738"/>
    </source>
</evidence>
<dbReference type="PANTHER" id="PTHR31516:SF17">
    <property type="entry name" value="STABILIZER OF AXONEMAL MICROTUBULES 2"/>
    <property type="match status" value="1"/>
</dbReference>
<comment type="similarity">
    <text evidence="1">Belongs to the FAM154 family.</text>
</comment>
<dbReference type="OrthoDB" id="365640at2759"/>
<proteinExistence type="inferred from homology"/>
<sequence length="231" mass="26819">MRNAIPKSCLCKNTKVPAYDMKNSYRSDECFAKETVYSCSFVRPLPEPRKKPIVHKDHITMAGEIQTETEQQLSYKVKCVPVVKKIIPKNHNLGSKGHMIFKTTMRDDYNLPCFREREQQIIPKENLCIYSCPMESKTTTGCSYTPICANPVENYKPDENYTSPEGTMDLNTIQRTSYRQVDLPKKEETPWAIKLEYCKPKTELNATTVYNNSYKKPGYYVNMEDCNYQID</sequence>
<dbReference type="Proteomes" id="UP000325440">
    <property type="component" value="Unassembled WGS sequence"/>
</dbReference>
<name>A0A5E4NSS0_9HEMI</name>
<dbReference type="InterPro" id="IPR033336">
    <property type="entry name" value="SAXO1/2"/>
</dbReference>
<accession>A0A5E4NSS0</accession>
<protein>
    <submittedName>
        <fullName evidence="2">Uncharacterized protein</fullName>
    </submittedName>
</protein>
<dbReference type="GO" id="GO:0008017">
    <property type="term" value="F:microtubule binding"/>
    <property type="evidence" value="ECO:0007669"/>
    <property type="project" value="InterPro"/>
</dbReference>
<dbReference type="AlphaFoldDB" id="A0A5E4NSS0"/>
<dbReference type="GO" id="GO:0036064">
    <property type="term" value="C:ciliary basal body"/>
    <property type="evidence" value="ECO:0007669"/>
    <property type="project" value="TreeGrafter"/>
</dbReference>
<keyword evidence="3" id="KW-1185">Reference proteome</keyword>